<proteinExistence type="predicted"/>
<sequence length="325" mass="33617">MASKIHPFGVGNALDASFKLILVAEGFTAAQRGAFSALCHDLIEAILATTPFNRTRVRPEWLTVIKVFMPSTSSGPRIAGAPGHSTLLSSFVDGATNRLAVDHGLLGAVLATQSVTTAVGEVPLAALYGAGGITYGVTGGLVAVIAPAMADPAGADDHVRPAAGEYHLVATTANGLWHQVVLRGIGTALGLADEYEREGAAFAAATETSPELANAPNVVFSDAPPVMNADFIAWRHVMSPVEALAPAVVQPRPAHDLPNTALPAAPYAAGRVAFWEGGAGYRRKAYRPAEDCLMRRAPGLGYLPARVGAIGFCPVCVSHLRSAIG</sequence>
<name>A0ABZ0PDV2_9PROT</name>
<organism evidence="1 2">
    <name type="scientific">Sediminicoccus rosea</name>
    <dbReference type="NCBI Taxonomy" id="1225128"/>
    <lineage>
        <taxon>Bacteria</taxon>
        <taxon>Pseudomonadati</taxon>
        <taxon>Pseudomonadota</taxon>
        <taxon>Alphaproteobacteria</taxon>
        <taxon>Acetobacterales</taxon>
        <taxon>Roseomonadaceae</taxon>
        <taxon>Sediminicoccus</taxon>
    </lineage>
</organism>
<dbReference type="Proteomes" id="UP001305521">
    <property type="component" value="Chromosome"/>
</dbReference>
<evidence type="ECO:0000313" key="2">
    <source>
        <dbReference type="Proteomes" id="UP001305521"/>
    </source>
</evidence>
<evidence type="ECO:0000313" key="1">
    <source>
        <dbReference type="EMBL" id="WPB83884.1"/>
    </source>
</evidence>
<dbReference type="Gene3D" id="3.40.390.10">
    <property type="entry name" value="Collagenase (Catalytic Domain)"/>
    <property type="match status" value="1"/>
</dbReference>
<keyword evidence="2" id="KW-1185">Reference proteome</keyword>
<accession>A0ABZ0PDV2</accession>
<reference evidence="1 2" key="1">
    <citation type="submission" date="2023-11" db="EMBL/GenBank/DDBJ databases">
        <title>Arctic aerobic anoxygenic photoheterotroph Sediminicoccus rosea KRV36 adapts its photosynthesis to long days of polar summer.</title>
        <authorList>
            <person name="Tomasch J."/>
            <person name="Kopejtka K."/>
            <person name="Bily T."/>
            <person name="Gardiner A.T."/>
            <person name="Gardian Z."/>
            <person name="Shivaramu S."/>
            <person name="Koblizek M."/>
            <person name="Engelhardt F."/>
            <person name="Kaftan D."/>
        </authorList>
    </citation>
    <scope>NUCLEOTIDE SEQUENCE [LARGE SCALE GENOMIC DNA]</scope>
    <source>
        <strain evidence="1 2">R-30</strain>
    </source>
</reference>
<dbReference type="InterPro" id="IPR024079">
    <property type="entry name" value="MetalloPept_cat_dom_sf"/>
</dbReference>
<dbReference type="EMBL" id="CP137852">
    <property type="protein sequence ID" value="WPB83884.1"/>
    <property type="molecule type" value="Genomic_DNA"/>
</dbReference>
<gene>
    <name evidence="1" type="ORF">R9Z33_17420</name>
</gene>
<dbReference type="RefSeq" id="WP_318647841.1">
    <property type="nucleotide sequence ID" value="NZ_CP137852.1"/>
</dbReference>
<protein>
    <submittedName>
        <fullName evidence="1">Uncharacterized protein</fullName>
    </submittedName>
</protein>